<dbReference type="Pfam" id="PF02779">
    <property type="entry name" value="Transket_pyr"/>
    <property type="match status" value="1"/>
</dbReference>
<keyword evidence="2 6" id="KW-0560">Oxidoreductase</keyword>
<dbReference type="SUPFAM" id="SSF52518">
    <property type="entry name" value="Thiamin diphosphate-binding fold (THDP-binding)"/>
    <property type="match status" value="1"/>
</dbReference>
<dbReference type="Proteomes" id="UP000199032">
    <property type="component" value="Unassembled WGS sequence"/>
</dbReference>
<dbReference type="InterPro" id="IPR005475">
    <property type="entry name" value="Transketolase-like_Pyr-bd"/>
</dbReference>
<organism evidence="6 7">
    <name type="scientific">Candidatus Nitrospira nitrosa</name>
    <dbReference type="NCBI Taxonomy" id="1742972"/>
    <lineage>
        <taxon>Bacteria</taxon>
        <taxon>Pseudomonadati</taxon>
        <taxon>Nitrospirota</taxon>
        <taxon>Nitrospiria</taxon>
        <taxon>Nitrospirales</taxon>
        <taxon>Nitrospiraceae</taxon>
        <taxon>Nitrospira</taxon>
    </lineage>
</organism>
<feature type="region of interest" description="Disordered" evidence="4">
    <location>
        <begin position="343"/>
        <end position="362"/>
    </location>
</feature>
<evidence type="ECO:0000256" key="4">
    <source>
        <dbReference type="SAM" id="MobiDB-lite"/>
    </source>
</evidence>
<dbReference type="AlphaFoldDB" id="A0A0S4LBI3"/>
<reference evidence="6 7" key="1">
    <citation type="submission" date="2015-10" db="EMBL/GenBank/DDBJ databases">
        <authorList>
            <person name="Gilbert D.G."/>
        </authorList>
    </citation>
    <scope>NUCLEOTIDE SEQUENCE [LARGE SCALE GENOMIC DNA]</scope>
    <source>
        <strain evidence="6">COMA1</strain>
    </source>
</reference>
<dbReference type="PANTHER" id="PTHR43257">
    <property type="entry name" value="PYRUVATE DEHYDROGENASE E1 COMPONENT BETA SUBUNIT"/>
    <property type="match status" value="1"/>
</dbReference>
<dbReference type="FunFam" id="3.40.50.970:FF:000001">
    <property type="entry name" value="Pyruvate dehydrogenase E1 beta subunit"/>
    <property type="match status" value="1"/>
</dbReference>
<comment type="cofactor">
    <cofactor evidence="1">
        <name>thiamine diphosphate</name>
        <dbReference type="ChEBI" id="CHEBI:58937"/>
    </cofactor>
</comment>
<gene>
    <name evidence="6" type="primary">Pdhb</name>
    <name evidence="6" type="ORF">COMA1_20124</name>
</gene>
<dbReference type="SMART" id="SM00861">
    <property type="entry name" value="Transket_pyr"/>
    <property type="match status" value="1"/>
</dbReference>
<evidence type="ECO:0000259" key="5">
    <source>
        <dbReference type="SMART" id="SM00861"/>
    </source>
</evidence>
<evidence type="ECO:0000313" key="6">
    <source>
        <dbReference type="EMBL" id="CUS35105.1"/>
    </source>
</evidence>
<keyword evidence="7" id="KW-1185">Reference proteome</keyword>
<keyword evidence="3" id="KW-0786">Thiamine pyrophosphate</keyword>
<dbReference type="EC" id="1.2.4.1" evidence="6"/>
<name>A0A0S4LBI3_9BACT</name>
<dbReference type="SUPFAM" id="SSF52922">
    <property type="entry name" value="TK C-terminal domain-like"/>
    <property type="match status" value="1"/>
</dbReference>
<sequence length="362" mass="39572">MRDVAERQLTFAEAIRESLDQVMEKDSRVIVIGEGVPDPKAIFNTTSGLRQKYGARRVFDMPLSENGLTGACIGAALSGIRPVMIHQRIDFALLAMDQLVNNAAKWHYMFNGKASVPMVVRMIVGRGWGQGPQHSQSLQAMFAMVPGLKVVMPTTAHDAKGMMIAAIEDDNPVLFIEHRWLHHVSDNVPDYYYRVPIGQARTLHEGSDVTVAAFSYMALEALIAAKSMSMEMGIGLDVIDMRTVRPLDVESVLTSVRKTGRLIVADTAFRTGSIAGELISQVVEQAFSFLKAPPVRIASPDFPTPTSAFMAEDYYPGPQTIADAALDLMGKTKEADGYGRMSAGLVRKGPHDAPNREFSGPF</sequence>
<dbReference type="InterPro" id="IPR009014">
    <property type="entry name" value="Transketo_C/PFOR_II"/>
</dbReference>
<evidence type="ECO:0000256" key="3">
    <source>
        <dbReference type="ARBA" id="ARBA00023052"/>
    </source>
</evidence>
<dbReference type="PANTHER" id="PTHR43257:SF2">
    <property type="entry name" value="PYRUVATE DEHYDROGENASE E1 COMPONENT SUBUNIT BETA"/>
    <property type="match status" value="1"/>
</dbReference>
<dbReference type="EMBL" id="CZQA01000008">
    <property type="protein sequence ID" value="CUS35105.1"/>
    <property type="molecule type" value="Genomic_DNA"/>
</dbReference>
<feature type="domain" description="Transketolase-like pyrimidine-binding" evidence="5">
    <location>
        <begin position="9"/>
        <end position="184"/>
    </location>
</feature>
<accession>A0A0S4LBI3</accession>
<dbReference type="Gene3D" id="3.40.50.920">
    <property type="match status" value="1"/>
</dbReference>
<dbReference type="Pfam" id="PF02780">
    <property type="entry name" value="Transketolase_C"/>
    <property type="match status" value="1"/>
</dbReference>
<dbReference type="GO" id="GO:0004739">
    <property type="term" value="F:pyruvate dehydrogenase (acetyl-transferring) activity"/>
    <property type="evidence" value="ECO:0007669"/>
    <property type="project" value="UniProtKB-EC"/>
</dbReference>
<evidence type="ECO:0000313" key="7">
    <source>
        <dbReference type="Proteomes" id="UP000199032"/>
    </source>
</evidence>
<dbReference type="Gene3D" id="3.40.50.970">
    <property type="match status" value="1"/>
</dbReference>
<evidence type="ECO:0000256" key="2">
    <source>
        <dbReference type="ARBA" id="ARBA00023002"/>
    </source>
</evidence>
<protein>
    <submittedName>
        <fullName evidence="6">Pyruvate dehydrogenase, E1 component, beta subunit</fullName>
        <ecNumber evidence="6">1.2.4.1</ecNumber>
    </submittedName>
</protein>
<evidence type="ECO:0000256" key="1">
    <source>
        <dbReference type="ARBA" id="ARBA00001964"/>
    </source>
</evidence>
<dbReference type="InterPro" id="IPR029061">
    <property type="entry name" value="THDP-binding"/>
</dbReference>
<proteinExistence type="predicted"/>
<dbReference type="InterPro" id="IPR033248">
    <property type="entry name" value="Transketolase_C"/>
</dbReference>
<keyword evidence="6" id="KW-0670">Pyruvate</keyword>
<dbReference type="CDD" id="cd07036">
    <property type="entry name" value="TPP_PYR_E1-PDHc-beta_like"/>
    <property type="match status" value="1"/>
</dbReference>
<dbReference type="RefSeq" id="WP_218055348.1">
    <property type="nucleotide sequence ID" value="NZ_CZQA01000008.1"/>
</dbReference>
<dbReference type="STRING" id="1742972.COMA1_20124"/>